<evidence type="ECO:0000259" key="1">
    <source>
        <dbReference type="Pfam" id="PF21806"/>
    </source>
</evidence>
<reference evidence="3" key="1">
    <citation type="journal article" date="2019" name="Int. J. Syst. Evol. Microbiol.">
        <title>The Global Catalogue of Microorganisms (GCM) 10K type strain sequencing project: providing services to taxonomists for standard genome sequencing and annotation.</title>
        <authorList>
            <consortium name="The Broad Institute Genomics Platform"/>
            <consortium name="The Broad Institute Genome Sequencing Center for Infectious Disease"/>
            <person name="Wu L."/>
            <person name="Ma J."/>
        </authorList>
    </citation>
    <scope>NUCLEOTIDE SEQUENCE [LARGE SCALE GENOMIC DNA]</scope>
    <source>
        <strain evidence="3">JCM 17137</strain>
    </source>
</reference>
<gene>
    <name evidence="2" type="ORF">GCM10022402_18780</name>
</gene>
<evidence type="ECO:0000313" key="2">
    <source>
        <dbReference type="EMBL" id="GAA3739237.1"/>
    </source>
</evidence>
<proteinExistence type="predicted"/>
<evidence type="ECO:0000313" key="3">
    <source>
        <dbReference type="Proteomes" id="UP001500908"/>
    </source>
</evidence>
<comment type="caution">
    <text evidence="2">The sequence shown here is derived from an EMBL/GenBank/DDBJ whole genome shotgun (WGS) entry which is preliminary data.</text>
</comment>
<dbReference type="InterPro" id="IPR049244">
    <property type="entry name" value="DUF6879"/>
</dbReference>
<accession>A0ABP7FGL0</accession>
<dbReference type="RefSeq" id="WP_344969720.1">
    <property type="nucleotide sequence ID" value="NZ_BAABDD010000007.1"/>
</dbReference>
<organism evidence="2 3">
    <name type="scientific">Salinactinospora qingdaonensis</name>
    <dbReference type="NCBI Taxonomy" id="702744"/>
    <lineage>
        <taxon>Bacteria</taxon>
        <taxon>Bacillati</taxon>
        <taxon>Actinomycetota</taxon>
        <taxon>Actinomycetes</taxon>
        <taxon>Streptosporangiales</taxon>
        <taxon>Nocardiopsidaceae</taxon>
        <taxon>Salinactinospora</taxon>
    </lineage>
</organism>
<dbReference type="EMBL" id="BAABDD010000007">
    <property type="protein sequence ID" value="GAA3739237.1"/>
    <property type="molecule type" value="Genomic_DNA"/>
</dbReference>
<name>A0ABP7FGL0_9ACTN</name>
<dbReference type="Proteomes" id="UP001500908">
    <property type="component" value="Unassembled WGS sequence"/>
</dbReference>
<feature type="domain" description="DUF6879" evidence="1">
    <location>
        <begin position="38"/>
        <end position="194"/>
    </location>
</feature>
<keyword evidence="3" id="KW-1185">Reference proteome</keyword>
<dbReference type="Pfam" id="PF21806">
    <property type="entry name" value="DUF6879"/>
    <property type="match status" value="1"/>
</dbReference>
<protein>
    <recommendedName>
        <fullName evidence="1">DUF6879 domain-containing protein</fullName>
    </recommendedName>
</protein>
<sequence>MSEHIFDRVRQAPGVVLDRPTYHADSDREQDKLDGGVIWKLERSQVFNEVGDAAWDAFVAGDWPRVMEIFESEREAIGEEIRANTEQGLEFRRLRVVEHPPTPYLQWESHSHRIFVECGHQIRALDAATVAPLETRAVLPELMVYGDRALYQVRYDGAWTPVGAKRVDDPELVSQTAEAIAGLWQESEPFLDYFHREIAERPIPKIT</sequence>